<accession>A0AAX1TLW0</accession>
<dbReference type="EMBL" id="LS483487">
    <property type="protein sequence ID" value="SQJ00125.1"/>
    <property type="molecule type" value="Genomic_DNA"/>
</dbReference>
<protein>
    <recommendedName>
        <fullName evidence="3">CopG family transcriptional regulator</fullName>
    </recommendedName>
</protein>
<dbReference type="KEGG" id="ful:C4N20_09625"/>
<evidence type="ECO:0008006" key="3">
    <source>
        <dbReference type="Google" id="ProtNLM"/>
    </source>
</evidence>
<evidence type="ECO:0000313" key="2">
    <source>
        <dbReference type="Proteomes" id="UP000249008"/>
    </source>
</evidence>
<gene>
    <name evidence="1" type="ORF">NCTC12112_00480</name>
</gene>
<organism evidence="1 2">
    <name type="scientific">Fusobacterium ulcerans</name>
    <dbReference type="NCBI Taxonomy" id="861"/>
    <lineage>
        <taxon>Bacteria</taxon>
        <taxon>Fusobacteriati</taxon>
        <taxon>Fusobacteriota</taxon>
        <taxon>Fusobacteriia</taxon>
        <taxon>Fusobacteriales</taxon>
        <taxon>Fusobacteriaceae</taxon>
        <taxon>Fusobacterium</taxon>
    </lineage>
</organism>
<proteinExistence type="predicted"/>
<reference evidence="1 2" key="1">
    <citation type="submission" date="2018-06" db="EMBL/GenBank/DDBJ databases">
        <authorList>
            <consortium name="Pathogen Informatics"/>
            <person name="Doyle S."/>
        </authorList>
    </citation>
    <scope>NUCLEOTIDE SEQUENCE [LARGE SCALE GENOMIC DNA]</scope>
    <source>
        <strain evidence="1 2">NCTC12112</strain>
    </source>
</reference>
<evidence type="ECO:0000313" key="1">
    <source>
        <dbReference type="EMBL" id="SQJ00125.1"/>
    </source>
</evidence>
<dbReference type="RefSeq" id="WP_005979471.1">
    <property type="nucleotide sequence ID" value="NZ_BAABXY010000001.1"/>
</dbReference>
<dbReference type="GeneID" id="78455071"/>
<sequence>MDEKTEKRGRPLGSGNKKDVILGIRVSKEEYNIIKEGLAKLKGKYKTNKNIILYLFKKYNILEENNKKSDKMFLKIIIEEMKKKKYTKEEKEQLIKEIYKTIENKDEE</sequence>
<dbReference type="Proteomes" id="UP000249008">
    <property type="component" value="Chromosome 1"/>
</dbReference>
<name>A0AAX1TLW0_9FUSO</name>
<dbReference type="AlphaFoldDB" id="A0AAX1TLW0"/>